<feature type="transmembrane region" description="Helical" evidence="1">
    <location>
        <begin position="80"/>
        <end position="98"/>
    </location>
</feature>
<evidence type="ECO:0000313" key="2">
    <source>
        <dbReference type="EMBL" id="EOY49437.1"/>
    </source>
</evidence>
<keyword evidence="1" id="KW-0472">Membrane</keyword>
<dbReference type="InterPro" id="IPR021235">
    <property type="entry name" value="DUF2637"/>
</dbReference>
<evidence type="ECO:0008006" key="4">
    <source>
        <dbReference type="Google" id="ProtNLM"/>
    </source>
</evidence>
<feature type="transmembrane region" description="Helical" evidence="1">
    <location>
        <begin position="118"/>
        <end position="141"/>
    </location>
</feature>
<reference evidence="3" key="1">
    <citation type="journal article" date="2013" name="Genome Biol. Evol.">
        <title>The genome sequence of Streptomyces lividans 66 reveals a novel tRNA-dependent peptide biosynthetic system within a metal-related genomic island.</title>
        <authorList>
            <person name="Cruz-Morales P."/>
            <person name="Vijgenboom E."/>
            <person name="Iruegas-Bocardo F."/>
            <person name="Girard G."/>
            <person name="Yanez-Guerra L.A."/>
            <person name="Ramos-Aboites H.E."/>
            <person name="Pernodet J.L."/>
            <person name="Anne J."/>
            <person name="van Wezel G.P."/>
            <person name="Barona-Gomez F."/>
        </authorList>
    </citation>
    <scope>NUCLEOTIDE SEQUENCE [LARGE SCALE GENOMIC DNA]</scope>
    <source>
        <strain evidence="3">1326</strain>
    </source>
</reference>
<gene>
    <name evidence="2" type="ORF">SLI_4729</name>
</gene>
<keyword evidence="1" id="KW-0812">Transmembrane</keyword>
<organism evidence="2 3">
    <name type="scientific">Streptomyces lividans 1326</name>
    <dbReference type="NCBI Taxonomy" id="1200984"/>
    <lineage>
        <taxon>Bacteria</taxon>
        <taxon>Bacillati</taxon>
        <taxon>Actinomycetota</taxon>
        <taxon>Actinomycetes</taxon>
        <taxon>Kitasatosporales</taxon>
        <taxon>Streptomycetaceae</taxon>
        <taxon>Streptomyces</taxon>
    </lineage>
</organism>
<name>A0A7U9DSP2_STRLI</name>
<dbReference type="Proteomes" id="UP000014062">
    <property type="component" value="Chromosome"/>
</dbReference>
<dbReference type="EMBL" id="CM001889">
    <property type="protein sequence ID" value="EOY49437.1"/>
    <property type="molecule type" value="Genomic_DNA"/>
</dbReference>
<keyword evidence="1" id="KW-1133">Transmembrane helix</keyword>
<dbReference type="AlphaFoldDB" id="A0A7U9DSP2"/>
<feature type="transmembrane region" description="Helical" evidence="1">
    <location>
        <begin position="12"/>
        <end position="31"/>
    </location>
</feature>
<evidence type="ECO:0000313" key="3">
    <source>
        <dbReference type="Proteomes" id="UP000014062"/>
    </source>
</evidence>
<feature type="transmembrane region" description="Helical" evidence="1">
    <location>
        <begin position="51"/>
        <end position="71"/>
    </location>
</feature>
<proteinExistence type="predicted"/>
<dbReference type="Pfam" id="PF10935">
    <property type="entry name" value="DUF2637"/>
    <property type="match status" value="1"/>
</dbReference>
<sequence length="280" mass="29796">MPVRTTASPVPMMTAAIRLGVALVGTIGFALSYDALRQMAVAIHIRGVLTYAFPLVIDGFIAIGVAALLILRAAPWRSRLYVWALVGIATITSIWANALHAVRLNQESDAAGLHLDDVTVGALSAIAPLALAGAVHLDLVIRRHPTGRHSTEPVSAQRHTHVENLLRPAPDSDTADASKGSAQARPEVVAEDIADVADPPAEVAEARQPHSPIKGRQPSVSTETLLALGRAAPLGRQGRISRRHVEAAIRAQGHPVGKDRLTEITRRLQAELDCTPERVS</sequence>
<protein>
    <recommendedName>
        <fullName evidence="4">DUF2637 domain-containing protein</fullName>
    </recommendedName>
</protein>
<accession>A0A7U9DSP2</accession>
<evidence type="ECO:0000256" key="1">
    <source>
        <dbReference type="SAM" id="Phobius"/>
    </source>
</evidence>